<dbReference type="SUPFAM" id="SSF48150">
    <property type="entry name" value="DNA-glycosylase"/>
    <property type="match status" value="1"/>
</dbReference>
<dbReference type="CDD" id="cd00056">
    <property type="entry name" value="ENDO3c"/>
    <property type="match status" value="1"/>
</dbReference>
<dbReference type="SMART" id="SM00478">
    <property type="entry name" value="ENDO3c"/>
    <property type="match status" value="1"/>
</dbReference>
<evidence type="ECO:0000256" key="12">
    <source>
        <dbReference type="ARBA" id="ARBA00023204"/>
    </source>
</evidence>
<reference evidence="16 17" key="1">
    <citation type="submission" date="2014-09" db="EMBL/GenBank/DDBJ databases">
        <authorList>
            <person name="Grob C."/>
            <person name="Taubert M."/>
            <person name="Howat A.M."/>
            <person name="Burns O.J."/>
            <person name="Dixon J.L."/>
            <person name="Chen Y."/>
            <person name="Murrell J.C."/>
        </authorList>
    </citation>
    <scope>NUCLEOTIDE SEQUENCE [LARGE SCALE GENOMIC DNA]</scope>
    <source>
        <strain evidence="16">L4</strain>
    </source>
</reference>
<dbReference type="Proteomes" id="UP000029999">
    <property type="component" value="Unassembled WGS sequence"/>
</dbReference>
<dbReference type="Gene3D" id="1.10.340.30">
    <property type="entry name" value="Hypothetical protein, domain 2"/>
    <property type="match status" value="1"/>
</dbReference>
<dbReference type="Gene3D" id="3.90.79.10">
    <property type="entry name" value="Nucleoside Triphosphate Pyrophosphohydrolase"/>
    <property type="match status" value="1"/>
</dbReference>
<comment type="similarity">
    <text evidence="3 14">Belongs to the Nth/MutY family.</text>
</comment>
<evidence type="ECO:0000256" key="11">
    <source>
        <dbReference type="ARBA" id="ARBA00023014"/>
    </source>
</evidence>
<keyword evidence="6" id="KW-0004">4Fe-4S</keyword>
<evidence type="ECO:0000256" key="10">
    <source>
        <dbReference type="ARBA" id="ARBA00023004"/>
    </source>
</evidence>
<dbReference type="PANTHER" id="PTHR42944:SF1">
    <property type="entry name" value="ADENINE DNA GLYCOSYLASE"/>
    <property type="match status" value="1"/>
</dbReference>
<dbReference type="Gene3D" id="1.10.1670.10">
    <property type="entry name" value="Helix-hairpin-Helix base-excision DNA repair enzymes (C-terminal)"/>
    <property type="match status" value="1"/>
</dbReference>
<dbReference type="GO" id="GO:0032357">
    <property type="term" value="F:oxidized purine DNA binding"/>
    <property type="evidence" value="ECO:0007669"/>
    <property type="project" value="TreeGrafter"/>
</dbReference>
<comment type="function">
    <text evidence="2">Adenine glycosylase active on G-A mispairs. MutY also corrects error-prone DNA synthesis past GO lesions which are due to the oxidatively damaged form of guanine: 7,8-dihydro-8-oxoguanine (8-oxo-dGTP).</text>
</comment>
<dbReference type="RefSeq" id="WP_036314394.1">
    <property type="nucleotide sequence ID" value="NZ_JRQD01000004.1"/>
</dbReference>
<dbReference type="InterPro" id="IPR003265">
    <property type="entry name" value="HhH-GPD_domain"/>
</dbReference>
<dbReference type="FunFam" id="1.10.340.30:FF:000002">
    <property type="entry name" value="Adenine DNA glycosylase"/>
    <property type="match status" value="1"/>
</dbReference>
<evidence type="ECO:0000259" key="15">
    <source>
        <dbReference type="SMART" id="SM00478"/>
    </source>
</evidence>
<dbReference type="EC" id="3.2.2.31" evidence="4 14"/>
<protein>
    <recommendedName>
        <fullName evidence="5 14">Adenine DNA glycosylase</fullName>
        <ecNumber evidence="4 14">3.2.2.31</ecNumber>
    </recommendedName>
</protein>
<dbReference type="GO" id="GO:0034039">
    <property type="term" value="F:8-oxo-7,8-dihydroguanine DNA N-glycosylase activity"/>
    <property type="evidence" value="ECO:0007669"/>
    <property type="project" value="TreeGrafter"/>
</dbReference>
<dbReference type="CDD" id="cd03431">
    <property type="entry name" value="NUDIX_DNA_Glycosylase_C-MutY"/>
    <property type="match status" value="1"/>
</dbReference>
<dbReference type="Pfam" id="PF00730">
    <property type="entry name" value="HhH-GPD"/>
    <property type="match status" value="1"/>
</dbReference>
<comment type="caution">
    <text evidence="16">The sequence shown here is derived from an EMBL/GenBank/DDBJ whole genome shotgun (WGS) entry which is preliminary data.</text>
</comment>
<dbReference type="Pfam" id="PF10576">
    <property type="entry name" value="EndIII_4Fe-2S"/>
    <property type="match status" value="1"/>
</dbReference>
<keyword evidence="12" id="KW-0234">DNA repair</keyword>
<dbReference type="NCBIfam" id="TIGR01084">
    <property type="entry name" value="mutY"/>
    <property type="match status" value="1"/>
</dbReference>
<evidence type="ECO:0000256" key="14">
    <source>
        <dbReference type="RuleBase" id="RU365096"/>
    </source>
</evidence>
<dbReference type="GO" id="GO:0035485">
    <property type="term" value="F:adenine/guanine mispair binding"/>
    <property type="evidence" value="ECO:0007669"/>
    <property type="project" value="TreeGrafter"/>
</dbReference>
<dbReference type="GO" id="GO:0051539">
    <property type="term" value="F:4 iron, 4 sulfur cluster binding"/>
    <property type="evidence" value="ECO:0007669"/>
    <property type="project" value="UniProtKB-UniRule"/>
</dbReference>
<dbReference type="InterPro" id="IPR023170">
    <property type="entry name" value="HhH_base_excis_C"/>
</dbReference>
<dbReference type="GO" id="GO:0006284">
    <property type="term" value="P:base-excision repair"/>
    <property type="evidence" value="ECO:0007669"/>
    <property type="project" value="UniProtKB-UniRule"/>
</dbReference>
<evidence type="ECO:0000256" key="1">
    <source>
        <dbReference type="ARBA" id="ARBA00000843"/>
    </source>
</evidence>
<evidence type="ECO:0000256" key="6">
    <source>
        <dbReference type="ARBA" id="ARBA00022485"/>
    </source>
</evidence>
<dbReference type="STRING" id="392484.LP43_1818"/>
<dbReference type="AlphaFoldDB" id="A0A0A0BHL7"/>
<evidence type="ECO:0000256" key="5">
    <source>
        <dbReference type="ARBA" id="ARBA00022023"/>
    </source>
</evidence>
<name>A0A0A0BHL7_9GAMM</name>
<dbReference type="Pfam" id="PF14815">
    <property type="entry name" value="NUDIX_4"/>
    <property type="match status" value="1"/>
</dbReference>
<accession>A0A0A0BHL7</accession>
<evidence type="ECO:0000256" key="13">
    <source>
        <dbReference type="ARBA" id="ARBA00023295"/>
    </source>
</evidence>
<dbReference type="InterPro" id="IPR044298">
    <property type="entry name" value="MIG/MutY"/>
</dbReference>
<evidence type="ECO:0000256" key="7">
    <source>
        <dbReference type="ARBA" id="ARBA00022723"/>
    </source>
</evidence>
<evidence type="ECO:0000256" key="8">
    <source>
        <dbReference type="ARBA" id="ARBA00022763"/>
    </source>
</evidence>
<evidence type="ECO:0000256" key="3">
    <source>
        <dbReference type="ARBA" id="ARBA00008343"/>
    </source>
</evidence>
<dbReference type="SUPFAM" id="SSF55811">
    <property type="entry name" value="Nudix"/>
    <property type="match status" value="1"/>
</dbReference>
<keyword evidence="9 16" id="KW-0378">Hydrolase</keyword>
<evidence type="ECO:0000313" key="17">
    <source>
        <dbReference type="Proteomes" id="UP000029999"/>
    </source>
</evidence>
<proteinExistence type="inferred from homology"/>
<dbReference type="InterPro" id="IPR003651">
    <property type="entry name" value="Endonuclease3_FeS-loop_motif"/>
</dbReference>
<evidence type="ECO:0000313" key="16">
    <source>
        <dbReference type="EMBL" id="KGM06594.1"/>
    </source>
</evidence>
<feature type="domain" description="HhH-GPD" evidence="15">
    <location>
        <begin position="40"/>
        <end position="191"/>
    </location>
</feature>
<comment type="catalytic activity">
    <reaction evidence="1 14">
        <text>Hydrolyzes free adenine bases from 7,8-dihydro-8-oxoguanine:adenine mismatched double-stranded DNA, leaving an apurinic site.</text>
        <dbReference type="EC" id="3.2.2.31"/>
    </reaction>
</comment>
<dbReference type="GO" id="GO:0006298">
    <property type="term" value="P:mismatch repair"/>
    <property type="evidence" value="ECO:0007669"/>
    <property type="project" value="TreeGrafter"/>
</dbReference>
<evidence type="ECO:0000256" key="9">
    <source>
        <dbReference type="ARBA" id="ARBA00022801"/>
    </source>
</evidence>
<evidence type="ECO:0000256" key="4">
    <source>
        <dbReference type="ARBA" id="ARBA00012045"/>
    </source>
</evidence>
<dbReference type="InterPro" id="IPR029119">
    <property type="entry name" value="MutY_C"/>
</dbReference>
<keyword evidence="11" id="KW-0411">Iron-sulfur</keyword>
<keyword evidence="7" id="KW-0479">Metal-binding</keyword>
<dbReference type="GO" id="GO:0000701">
    <property type="term" value="F:purine-specific mismatch base pair DNA N-glycosylase activity"/>
    <property type="evidence" value="ECO:0007669"/>
    <property type="project" value="UniProtKB-EC"/>
</dbReference>
<gene>
    <name evidence="16" type="ORF">LP43_1818</name>
</gene>
<dbReference type="InterPro" id="IPR011257">
    <property type="entry name" value="DNA_glycosylase"/>
</dbReference>
<keyword evidence="8 14" id="KW-0227">DNA damage</keyword>
<dbReference type="InterPro" id="IPR015797">
    <property type="entry name" value="NUDIX_hydrolase-like_dom_sf"/>
</dbReference>
<dbReference type="EMBL" id="JRQD01000004">
    <property type="protein sequence ID" value="KGM06594.1"/>
    <property type="molecule type" value="Genomic_DNA"/>
</dbReference>
<dbReference type="PANTHER" id="PTHR42944">
    <property type="entry name" value="ADENINE DNA GLYCOSYLASE"/>
    <property type="match status" value="1"/>
</dbReference>
<keyword evidence="13 14" id="KW-0326">Glycosidase</keyword>
<dbReference type="Pfam" id="PF00633">
    <property type="entry name" value="HHH"/>
    <property type="match status" value="1"/>
</dbReference>
<organism evidence="16 17">
    <name type="scientific">Methylophaga thiooxydans</name>
    <dbReference type="NCBI Taxonomy" id="392484"/>
    <lineage>
        <taxon>Bacteria</taxon>
        <taxon>Pseudomonadati</taxon>
        <taxon>Pseudomonadota</taxon>
        <taxon>Gammaproteobacteria</taxon>
        <taxon>Thiotrichales</taxon>
        <taxon>Piscirickettsiaceae</taxon>
        <taxon>Methylophaga</taxon>
    </lineage>
</organism>
<keyword evidence="10 14" id="KW-0408">Iron</keyword>
<evidence type="ECO:0000256" key="2">
    <source>
        <dbReference type="ARBA" id="ARBA00002933"/>
    </source>
</evidence>
<sequence length="347" mass="39946">MSTTFNFADALLNWYDQFGRKDLPWQQSPTPYHVWLSEIMLQQTQVTTVIDYYLRFTRRFPDIRSLAQAKQDDVLAYWSGLGYYARARNLHKTAQVVVAEFSGEMPNTLEQLIALPGIGRSTAGAILTLAYHQPFPILDGNVKRVLTRFDAISGWPGNKQVENKLWQRAEQLLPNRRIANYIQAQMDLGATLCTRSKPDCQNCPMQHHCQAFALGTPTAFPEKKPKKTIPQRQTHWLVLKNDQNEIYLEQRPQQGIWGGLWSFPEIDKAEDIDVICRQRFHINITQHQPLPNLQHVFSHFKLAIHPHLLQCRAEGIADKDNGNWYKIEDSLTLGLPAPVKSFLQSFL</sequence>
<dbReference type="InterPro" id="IPR000445">
    <property type="entry name" value="HhH_motif"/>
</dbReference>
<dbReference type="NCBIfam" id="NF008132">
    <property type="entry name" value="PRK10880.1"/>
    <property type="match status" value="1"/>
</dbReference>
<comment type="cofactor">
    <cofactor evidence="14">
        <name>[4Fe-4S] cluster</name>
        <dbReference type="ChEBI" id="CHEBI:49883"/>
    </cofactor>
    <text evidence="14">Binds 1 [4Fe-4S] cluster.</text>
</comment>
<dbReference type="InterPro" id="IPR005760">
    <property type="entry name" value="A/G_AdeGlyc_MutY"/>
</dbReference>
<dbReference type="GO" id="GO:0046872">
    <property type="term" value="F:metal ion binding"/>
    <property type="evidence" value="ECO:0007669"/>
    <property type="project" value="UniProtKB-UniRule"/>
</dbReference>